<dbReference type="AlphaFoldDB" id="A0AAN8FHQ4"/>
<reference evidence="1 2" key="1">
    <citation type="submission" date="2019-10" db="EMBL/GenBank/DDBJ databases">
        <title>Assembly and Annotation for the nematode Trichostrongylus colubriformis.</title>
        <authorList>
            <person name="Martin J."/>
        </authorList>
    </citation>
    <scope>NUCLEOTIDE SEQUENCE [LARGE SCALE GENOMIC DNA]</scope>
    <source>
        <strain evidence="1">G859</strain>
        <tissue evidence="1">Whole worm</tissue>
    </source>
</reference>
<dbReference type="PANTHER" id="PTHR32015:SF3">
    <property type="entry name" value="TRIACYLGLYCEROL LIPASE"/>
    <property type="match status" value="1"/>
</dbReference>
<dbReference type="InterPro" id="IPR002918">
    <property type="entry name" value="Lipase_EstA/Esterase_EstB"/>
</dbReference>
<sequence>AILGGSCVDTKELLGPPLTDLIDTFVSVAGVNHGSNLCALFPGTKLCNLVNGLSCNSKYIQDINAKPRYEGRYIFSIYSQQDEIVGYRSSCGDVTASVTGADEEFLRPGNHAQVMENTIDLQANLIGAH</sequence>
<proteinExistence type="predicted"/>
<protein>
    <submittedName>
        <fullName evidence="1">Triacylglycerol lipase</fullName>
    </submittedName>
</protein>
<dbReference type="GO" id="GO:0016042">
    <property type="term" value="P:lipid catabolic process"/>
    <property type="evidence" value="ECO:0007669"/>
    <property type="project" value="InterPro"/>
</dbReference>
<accession>A0AAN8FHQ4</accession>
<dbReference type="Gene3D" id="3.40.50.1820">
    <property type="entry name" value="alpha/beta hydrolase"/>
    <property type="match status" value="1"/>
</dbReference>
<dbReference type="InterPro" id="IPR029058">
    <property type="entry name" value="AB_hydrolase_fold"/>
</dbReference>
<evidence type="ECO:0000313" key="2">
    <source>
        <dbReference type="Proteomes" id="UP001331761"/>
    </source>
</evidence>
<dbReference type="Pfam" id="PF01674">
    <property type="entry name" value="Lipase_2"/>
    <property type="match status" value="1"/>
</dbReference>
<name>A0AAN8FHQ4_TRICO</name>
<gene>
    <name evidence="1" type="ORF">GCK32_004228</name>
</gene>
<feature type="non-terminal residue" evidence="1">
    <location>
        <position position="1"/>
    </location>
</feature>
<dbReference type="EMBL" id="WIXE01014477">
    <property type="protein sequence ID" value="KAK5974262.1"/>
    <property type="molecule type" value="Genomic_DNA"/>
</dbReference>
<dbReference type="Proteomes" id="UP001331761">
    <property type="component" value="Unassembled WGS sequence"/>
</dbReference>
<evidence type="ECO:0000313" key="1">
    <source>
        <dbReference type="EMBL" id="KAK5974262.1"/>
    </source>
</evidence>
<keyword evidence="2" id="KW-1185">Reference proteome</keyword>
<comment type="caution">
    <text evidence="1">The sequence shown here is derived from an EMBL/GenBank/DDBJ whole genome shotgun (WGS) entry which is preliminary data.</text>
</comment>
<organism evidence="1 2">
    <name type="scientific">Trichostrongylus colubriformis</name>
    <name type="common">Black scour worm</name>
    <dbReference type="NCBI Taxonomy" id="6319"/>
    <lineage>
        <taxon>Eukaryota</taxon>
        <taxon>Metazoa</taxon>
        <taxon>Ecdysozoa</taxon>
        <taxon>Nematoda</taxon>
        <taxon>Chromadorea</taxon>
        <taxon>Rhabditida</taxon>
        <taxon>Rhabditina</taxon>
        <taxon>Rhabditomorpha</taxon>
        <taxon>Strongyloidea</taxon>
        <taxon>Trichostrongylidae</taxon>
        <taxon>Trichostrongylus</taxon>
    </lineage>
</organism>
<dbReference type="GO" id="GO:0016298">
    <property type="term" value="F:lipase activity"/>
    <property type="evidence" value="ECO:0007669"/>
    <property type="project" value="TreeGrafter"/>
</dbReference>
<dbReference type="PANTHER" id="PTHR32015">
    <property type="entry name" value="FASTING INDUCED LIPASE"/>
    <property type="match status" value="1"/>
</dbReference>